<dbReference type="PANTHER" id="PTHR43479:SF11">
    <property type="entry name" value="ACREF_ENVCD OPERON REPRESSOR-RELATED"/>
    <property type="match status" value="1"/>
</dbReference>
<dbReference type="InterPro" id="IPR050624">
    <property type="entry name" value="HTH-type_Tx_Regulator"/>
</dbReference>
<dbReference type="EMBL" id="JAAOXG010000026">
    <property type="protein sequence ID" value="NNJ30831.1"/>
    <property type="molecule type" value="Genomic_DNA"/>
</dbReference>
<proteinExistence type="predicted"/>
<accession>A0ABX1VUD3</accession>
<sequence length="206" mass="23524">MARTAENYPVKRIELLKIAEQVFMTKGYNETNISDILEVAGISKGAFYHYFKSKEELLEASIDSLMDDAIDFLMPAVENSKLSAMDKFEKFMRDKTVFQSSKKEYAVLLGKLMQADVFQYKYVLKSSTRLVPLLARIIEQGINEGDFKVSYPLETAEIIIRTVNSIPNSNYYDEYISNSERQKKYVKALQEVIGGTLGIDPEKVII</sequence>
<dbReference type="RefSeq" id="WP_170822016.1">
    <property type="nucleotide sequence ID" value="NZ_JAAOXG010000026.1"/>
</dbReference>
<dbReference type="Gene3D" id="1.10.357.10">
    <property type="entry name" value="Tetracycline Repressor, domain 2"/>
    <property type="match status" value="1"/>
</dbReference>
<evidence type="ECO:0000313" key="5">
    <source>
        <dbReference type="Proteomes" id="UP000539052"/>
    </source>
</evidence>
<dbReference type="InterPro" id="IPR036271">
    <property type="entry name" value="Tet_transcr_reg_TetR-rel_C_sf"/>
</dbReference>
<dbReference type="PRINTS" id="PR00455">
    <property type="entry name" value="HTHTETR"/>
</dbReference>
<reference evidence="4 5" key="1">
    <citation type="submission" date="2020-03" db="EMBL/GenBank/DDBJ databases">
        <title>Genome Sequence of industrial isolate, B5A.</title>
        <authorList>
            <person name="Sharma S."/>
            <person name="Patil P.B."/>
            <person name="Korpole S."/>
        </authorList>
    </citation>
    <scope>NUCLEOTIDE SEQUENCE [LARGE SCALE GENOMIC DNA]</scope>
    <source>
        <strain evidence="4 5">PI-S10-B5A</strain>
    </source>
</reference>
<evidence type="ECO:0000256" key="1">
    <source>
        <dbReference type="ARBA" id="ARBA00023125"/>
    </source>
</evidence>
<protein>
    <submittedName>
        <fullName evidence="4">TetR/AcrR family transcriptional regulator</fullName>
    </submittedName>
</protein>
<dbReference type="Pfam" id="PF21303">
    <property type="entry name" value="TetR_C_39"/>
    <property type="match status" value="1"/>
</dbReference>
<dbReference type="SUPFAM" id="SSF48498">
    <property type="entry name" value="Tetracyclin repressor-like, C-terminal domain"/>
    <property type="match status" value="1"/>
</dbReference>
<dbReference type="InterPro" id="IPR009057">
    <property type="entry name" value="Homeodomain-like_sf"/>
</dbReference>
<keyword evidence="5" id="KW-1185">Reference proteome</keyword>
<dbReference type="InterPro" id="IPR001647">
    <property type="entry name" value="HTH_TetR"/>
</dbReference>
<evidence type="ECO:0000259" key="3">
    <source>
        <dbReference type="PROSITE" id="PS50977"/>
    </source>
</evidence>
<evidence type="ECO:0000313" key="4">
    <source>
        <dbReference type="EMBL" id="NNJ30831.1"/>
    </source>
</evidence>
<name>A0ABX1VUD3_9FIRM</name>
<evidence type="ECO:0000256" key="2">
    <source>
        <dbReference type="PROSITE-ProRule" id="PRU00335"/>
    </source>
</evidence>
<dbReference type="PROSITE" id="PS50977">
    <property type="entry name" value="HTH_TETR_2"/>
    <property type="match status" value="1"/>
</dbReference>
<gene>
    <name evidence="4" type="ORF">G9470_13660</name>
</gene>
<keyword evidence="1 2" id="KW-0238">DNA-binding</keyword>
<organism evidence="4 5">
    <name type="scientific">Lacrimispora defluvii</name>
    <dbReference type="NCBI Taxonomy" id="2719233"/>
    <lineage>
        <taxon>Bacteria</taxon>
        <taxon>Bacillati</taxon>
        <taxon>Bacillota</taxon>
        <taxon>Clostridia</taxon>
        <taxon>Lachnospirales</taxon>
        <taxon>Lachnospiraceae</taxon>
        <taxon>Lacrimispora</taxon>
    </lineage>
</organism>
<dbReference type="InterPro" id="IPR049149">
    <property type="entry name" value="TetR/AcrR_C"/>
</dbReference>
<dbReference type="PANTHER" id="PTHR43479">
    <property type="entry name" value="ACREF/ENVCD OPERON REPRESSOR-RELATED"/>
    <property type="match status" value="1"/>
</dbReference>
<comment type="caution">
    <text evidence="4">The sequence shown here is derived from an EMBL/GenBank/DDBJ whole genome shotgun (WGS) entry which is preliminary data.</text>
</comment>
<dbReference type="SUPFAM" id="SSF46689">
    <property type="entry name" value="Homeodomain-like"/>
    <property type="match status" value="1"/>
</dbReference>
<dbReference type="Pfam" id="PF00440">
    <property type="entry name" value="TetR_N"/>
    <property type="match status" value="1"/>
</dbReference>
<feature type="DNA-binding region" description="H-T-H motif" evidence="2">
    <location>
        <begin position="32"/>
        <end position="51"/>
    </location>
</feature>
<feature type="domain" description="HTH tetR-type" evidence="3">
    <location>
        <begin position="9"/>
        <end position="69"/>
    </location>
</feature>
<dbReference type="Proteomes" id="UP000539052">
    <property type="component" value="Unassembled WGS sequence"/>
</dbReference>